<dbReference type="OrthoDB" id="330165at2"/>
<protein>
    <submittedName>
        <fullName evidence="1">Uncharacterized protein</fullName>
    </submittedName>
</protein>
<dbReference type="RefSeq" id="WP_007308394.1">
    <property type="nucleotide sequence ID" value="NZ_AADV02000230.1"/>
</dbReference>
<sequence>MANQQGWRGYISSREIGGQIIPQRVQNLVIRNYAQKKDLVFLLSATEYYMDNCYMMLNSLKDQLSELKGLIFYSLDLLPHQLSQRQLLYQSILSHQGELHFALEELVINHQENIELIEDIILCRQLSHKTNNLIKSIIQDS</sequence>
<keyword evidence="2" id="KW-1185">Reference proteome</keyword>
<evidence type="ECO:0000313" key="2">
    <source>
        <dbReference type="Proteomes" id="UP000003922"/>
    </source>
</evidence>
<gene>
    <name evidence="1" type="ORF">CwatDRAFT_0230</name>
</gene>
<reference evidence="1" key="1">
    <citation type="submission" date="2004-02" db="EMBL/GenBank/DDBJ databases">
        <authorList>
            <consortium name="DOE Joint Genome Institute"/>
        </authorList>
    </citation>
    <scope>NUCLEOTIDE SEQUENCE [LARGE SCALE GENOMIC DNA]</scope>
    <source>
        <strain evidence="1">WH 8501</strain>
    </source>
</reference>
<name>Q4BV46_CROWT</name>
<dbReference type="EMBL" id="AADV02000230">
    <property type="protein sequence ID" value="EAM47776.1"/>
    <property type="molecule type" value="Genomic_DNA"/>
</dbReference>
<accession>Q4BV46</accession>
<reference evidence="1" key="2">
    <citation type="submission" date="2005-06" db="EMBL/GenBank/DDBJ databases">
        <title>Sequencing of the draft genome and assembly of Crocosphaera watsonii WH 8501.</title>
        <authorList>
            <consortium name="US DOE Joint Genome Institute (JGI-PGF)"/>
            <person name="Copeland A."/>
            <person name="Lucas S."/>
            <person name="Lapidus A."/>
            <person name="Barry K."/>
            <person name="Detter C."/>
            <person name="Glavina T."/>
            <person name="Hammon N."/>
            <person name="Israni S."/>
            <person name="Pitluck S."/>
            <person name="Richardson P."/>
        </authorList>
    </citation>
    <scope>NUCLEOTIDE SEQUENCE [LARGE SCALE GENOMIC DNA]</scope>
    <source>
        <strain evidence="1">WH 8501</strain>
    </source>
</reference>
<dbReference type="AlphaFoldDB" id="Q4BV46"/>
<comment type="caution">
    <text evidence="1">The sequence shown here is derived from an EMBL/GenBank/DDBJ whole genome shotgun (WGS) entry which is preliminary data.</text>
</comment>
<dbReference type="KEGG" id="cwa:CwatDRAFT_0230"/>
<proteinExistence type="predicted"/>
<dbReference type="InterPro" id="IPR027610">
    <property type="entry name" value="SpoChClust_LIC12192"/>
</dbReference>
<dbReference type="Proteomes" id="UP000003922">
    <property type="component" value="Unassembled WGS sequence"/>
</dbReference>
<reference evidence="1" key="3">
    <citation type="submission" date="2016-12" db="EMBL/GenBank/DDBJ databases">
        <title>Annotation of the draft genome assembly of Crocosphaera watsonii WH 8501.</title>
        <authorList>
            <consortium name="US DOE Joint Genome Institute (JGI-ORNL)"/>
            <person name="Larimer F."/>
            <person name="Land M."/>
        </authorList>
    </citation>
    <scope>NUCLEOTIDE SEQUENCE</scope>
    <source>
        <strain evidence="1">WH 8501</strain>
    </source>
</reference>
<evidence type="ECO:0000313" key="1">
    <source>
        <dbReference type="EMBL" id="EAM47776.1"/>
    </source>
</evidence>
<dbReference type="NCBIfam" id="TIGR04323">
    <property type="entry name" value="SpoChoClust_1"/>
    <property type="match status" value="1"/>
</dbReference>
<organism evidence="1 2">
    <name type="scientific">Crocosphaera watsonii WH 8501</name>
    <dbReference type="NCBI Taxonomy" id="165597"/>
    <lineage>
        <taxon>Bacteria</taxon>
        <taxon>Bacillati</taxon>
        <taxon>Cyanobacteriota</taxon>
        <taxon>Cyanophyceae</taxon>
        <taxon>Oscillatoriophycideae</taxon>
        <taxon>Chroococcales</taxon>
        <taxon>Aphanothecaceae</taxon>
        <taxon>Crocosphaera</taxon>
    </lineage>
</organism>